<accession>E5B3S9</accession>
<protein>
    <submittedName>
        <fullName evidence="1">Uncharacterized protein</fullName>
    </submittedName>
</protein>
<evidence type="ECO:0000313" key="1">
    <source>
        <dbReference type="EMBL" id="CBX80132.1"/>
    </source>
</evidence>
<dbReference type="AlphaFoldDB" id="E5B3S9"/>
<gene>
    <name evidence="1" type="ORF">EAIL5_1312</name>
</gene>
<sequence length="47" mass="5301">MWKIYSAFSVGINQTLFERSYAIINPLQLYCLQVKSVPAGGKTLFFG</sequence>
<proteinExistence type="predicted"/>
<organism evidence="1">
    <name type="scientific">Erwinia amylovora ATCC BAA-2158</name>
    <dbReference type="NCBI Taxonomy" id="889211"/>
    <lineage>
        <taxon>Bacteria</taxon>
        <taxon>Pseudomonadati</taxon>
        <taxon>Pseudomonadota</taxon>
        <taxon>Gammaproteobacteria</taxon>
        <taxon>Enterobacterales</taxon>
        <taxon>Erwiniaceae</taxon>
        <taxon>Erwinia</taxon>
    </lineage>
</organism>
<reference evidence="1" key="1">
    <citation type="journal article" date="2011" name="J. Bacteriol.">
        <title>Genome Sequence of an Erwinia amylovora Strain with Pathogenicity Restricted to Rubus Plants.</title>
        <authorList>
            <person name="Powney R."/>
            <person name="Smits T.H."/>
            <person name="Sawbridge T."/>
            <person name="Frey B."/>
            <person name="Blom J."/>
            <person name="Frey J.E."/>
            <person name="Plummer K.M."/>
            <person name="Beer S.V."/>
            <person name="Luck J."/>
            <person name="Duffy B."/>
            <person name="Rodoni B."/>
        </authorList>
    </citation>
    <scope>NUCLEOTIDE SEQUENCE</scope>
    <source>
        <strain evidence="1">ATCC BAA-2158</strain>
    </source>
</reference>
<name>E5B3S9_ERWAM</name>
<dbReference type="EMBL" id="FR719190">
    <property type="protein sequence ID" value="CBX80132.1"/>
    <property type="molecule type" value="Genomic_DNA"/>
</dbReference>